<feature type="transmembrane region" description="Helical" evidence="5">
    <location>
        <begin position="256"/>
        <end position="279"/>
    </location>
</feature>
<feature type="transmembrane region" description="Helical" evidence="5">
    <location>
        <begin position="291"/>
        <end position="309"/>
    </location>
</feature>
<evidence type="ECO:0000313" key="6">
    <source>
        <dbReference type="EMBL" id="POY72802.1"/>
    </source>
</evidence>
<evidence type="ECO:0000256" key="2">
    <source>
        <dbReference type="ARBA" id="ARBA00022692"/>
    </source>
</evidence>
<evidence type="ECO:0000313" key="7">
    <source>
        <dbReference type="Proteomes" id="UP000237144"/>
    </source>
</evidence>
<dbReference type="InterPro" id="IPR006214">
    <property type="entry name" value="Bax_inhibitor_1-related"/>
</dbReference>
<comment type="caution">
    <text evidence="6">The sequence shown here is derived from an EMBL/GenBank/DDBJ whole genome shotgun (WGS) entry which is preliminary data.</text>
</comment>
<dbReference type="STRING" id="741276.A0A2S5B7P6"/>
<dbReference type="PANTHER" id="PTHR23291">
    <property type="entry name" value="BAX INHIBITOR-RELATED"/>
    <property type="match status" value="1"/>
</dbReference>
<proteinExistence type="predicted"/>
<feature type="transmembrane region" description="Helical" evidence="5">
    <location>
        <begin position="202"/>
        <end position="225"/>
    </location>
</feature>
<evidence type="ECO:0000256" key="4">
    <source>
        <dbReference type="ARBA" id="ARBA00023136"/>
    </source>
</evidence>
<feature type="transmembrane region" description="Helical" evidence="5">
    <location>
        <begin position="145"/>
        <end position="162"/>
    </location>
</feature>
<comment type="subcellular location">
    <subcellularLocation>
        <location evidence="1">Membrane</location>
        <topology evidence="1">Multi-pass membrane protein</topology>
    </subcellularLocation>
</comment>
<name>A0A2S5B7P6_9BASI</name>
<dbReference type="AlphaFoldDB" id="A0A2S5B7P6"/>
<evidence type="ECO:0000256" key="3">
    <source>
        <dbReference type="ARBA" id="ARBA00022989"/>
    </source>
</evidence>
<sequence>MAAFVRGVPSLVAHAHPTVPLPAFRAAFAAAHPSPRLFSSSTRSAIRHQVQHSHHQQPASVFDALRASFHKSAATGQKRGIATGQGAYGSSSGAYGQQAGGMDWGKVGVNVGLGIAGAAGLHLLLNGETKPLEAHEWAYLRSTMKWTGAGLAITAGTAFAAFRNGVTYRLMAMNPWAVAGISLVGGIGSMMGVMYTAPDTPAHYACWAAFSAMQGLTLSPLFFIAPHILGRAGLYTLGATAGISYVGSTAKSDQYLWIGGPLLAGLGVLICTSLAPLVLPATTSLRTLSMLESVGAYGGVAIFSGMILYDTNKIRRHANLSSRGAIPADPVRESVSLILDIINLFTSIVRVLLLQQGSRRK</sequence>
<keyword evidence="4 5" id="KW-0472">Membrane</keyword>
<keyword evidence="3 5" id="KW-1133">Transmembrane helix</keyword>
<keyword evidence="2 5" id="KW-0812">Transmembrane</keyword>
<keyword evidence="7" id="KW-1185">Reference proteome</keyword>
<reference evidence="6 7" key="1">
    <citation type="journal article" date="2018" name="Front. Microbiol.">
        <title>Prospects for Fungal Bioremediation of Acidic Radioactive Waste Sites: Characterization and Genome Sequence of Rhodotorula taiwanensis MD1149.</title>
        <authorList>
            <person name="Tkavc R."/>
            <person name="Matrosova V.Y."/>
            <person name="Grichenko O.E."/>
            <person name="Gostincar C."/>
            <person name="Volpe R.P."/>
            <person name="Klimenkova P."/>
            <person name="Gaidamakova E.K."/>
            <person name="Zhou C.E."/>
            <person name="Stewart B.J."/>
            <person name="Lyman M.G."/>
            <person name="Malfatti S.A."/>
            <person name="Rubinfeld B."/>
            <person name="Courtot M."/>
            <person name="Singh J."/>
            <person name="Dalgard C.L."/>
            <person name="Hamilton T."/>
            <person name="Frey K.G."/>
            <person name="Gunde-Cimerman N."/>
            <person name="Dugan L."/>
            <person name="Daly M.J."/>
        </authorList>
    </citation>
    <scope>NUCLEOTIDE SEQUENCE [LARGE SCALE GENOMIC DNA]</scope>
    <source>
        <strain evidence="6 7">MD1149</strain>
    </source>
</reference>
<protein>
    <submittedName>
        <fullName evidence="6">Uncharacterized protein</fullName>
    </submittedName>
</protein>
<feature type="transmembrane region" description="Helical" evidence="5">
    <location>
        <begin position="174"/>
        <end position="196"/>
    </location>
</feature>
<dbReference type="PANTHER" id="PTHR23291:SF112">
    <property type="entry name" value="GROWTH HORMONE-INDUCIBLE TRANSMEMBRANE PROTEIN"/>
    <property type="match status" value="1"/>
</dbReference>
<gene>
    <name evidence="6" type="ORF">BMF94_4211</name>
</gene>
<dbReference type="EMBL" id="PJQD01000047">
    <property type="protein sequence ID" value="POY72802.1"/>
    <property type="molecule type" value="Genomic_DNA"/>
</dbReference>
<dbReference type="Pfam" id="PF01027">
    <property type="entry name" value="Bax1-I"/>
    <property type="match status" value="1"/>
</dbReference>
<feature type="transmembrane region" description="Helical" evidence="5">
    <location>
        <begin position="107"/>
        <end position="125"/>
    </location>
</feature>
<dbReference type="OrthoDB" id="1277691at2759"/>
<evidence type="ECO:0000256" key="5">
    <source>
        <dbReference type="SAM" id="Phobius"/>
    </source>
</evidence>
<dbReference type="GO" id="GO:0005743">
    <property type="term" value="C:mitochondrial inner membrane"/>
    <property type="evidence" value="ECO:0007669"/>
    <property type="project" value="TreeGrafter"/>
</dbReference>
<dbReference type="Proteomes" id="UP000237144">
    <property type="component" value="Unassembled WGS sequence"/>
</dbReference>
<organism evidence="6 7">
    <name type="scientific">Rhodotorula taiwanensis</name>
    <dbReference type="NCBI Taxonomy" id="741276"/>
    <lineage>
        <taxon>Eukaryota</taxon>
        <taxon>Fungi</taxon>
        <taxon>Dikarya</taxon>
        <taxon>Basidiomycota</taxon>
        <taxon>Pucciniomycotina</taxon>
        <taxon>Microbotryomycetes</taxon>
        <taxon>Sporidiobolales</taxon>
        <taxon>Sporidiobolaceae</taxon>
        <taxon>Rhodotorula</taxon>
    </lineage>
</organism>
<evidence type="ECO:0000256" key="1">
    <source>
        <dbReference type="ARBA" id="ARBA00004141"/>
    </source>
</evidence>
<accession>A0A2S5B7P6</accession>